<comment type="caution">
    <text evidence="1">The sequence shown here is derived from an EMBL/GenBank/DDBJ whole genome shotgun (WGS) entry which is preliminary data.</text>
</comment>
<dbReference type="EMBL" id="RBZY01000082">
    <property type="protein sequence ID" value="RWR15814.1"/>
    <property type="molecule type" value="Genomic_DNA"/>
</dbReference>
<evidence type="ECO:0000313" key="1">
    <source>
        <dbReference type="EMBL" id="RWR15814.1"/>
    </source>
</evidence>
<accession>A0A443J5Q1</accession>
<dbReference type="AlphaFoldDB" id="A0A443J5Q1"/>
<gene>
    <name evidence="1" type="ORF">D8Y23_15270</name>
</gene>
<dbReference type="Proteomes" id="UP000285970">
    <property type="component" value="Unassembled WGS sequence"/>
</dbReference>
<reference evidence="1 2" key="1">
    <citation type="journal article" date="2018" name="Front. Microbiol.">
        <title>Novel Insights Into Bacterial Dimethylsulfoniopropionate Catabolism in the East China Sea.</title>
        <authorList>
            <person name="Liu J."/>
            <person name="Liu J."/>
            <person name="Zhang S.H."/>
            <person name="Liang J."/>
            <person name="Lin H."/>
            <person name="Song D."/>
            <person name="Yang G.P."/>
            <person name="Todd J.D."/>
            <person name="Zhang X.H."/>
        </authorList>
    </citation>
    <scope>NUCLEOTIDE SEQUENCE [LARGE SCALE GENOMIC DNA]</scope>
    <source>
        <strain evidence="1 2">ZYFD042</strain>
    </source>
</reference>
<protein>
    <submittedName>
        <fullName evidence="1">Uncharacterized protein</fullName>
    </submittedName>
</protein>
<evidence type="ECO:0000313" key="2">
    <source>
        <dbReference type="Proteomes" id="UP000285970"/>
    </source>
</evidence>
<organism evidence="1 2">
    <name type="scientific">Microbacterium enclense</name>
    <dbReference type="NCBI Taxonomy" id="993073"/>
    <lineage>
        <taxon>Bacteria</taxon>
        <taxon>Bacillati</taxon>
        <taxon>Actinomycetota</taxon>
        <taxon>Actinomycetes</taxon>
        <taxon>Micrococcales</taxon>
        <taxon>Microbacteriaceae</taxon>
        <taxon>Microbacterium</taxon>
    </lineage>
</organism>
<name>A0A443J5Q1_9MICO</name>
<sequence>MKHYRATVATSRRGNLSADDVDAAMDALASYAPSLSVSPRGYRSARITFPADSFTQAAATAAAVVSSTLAASRWRFAS</sequence>
<proteinExistence type="predicted"/>